<dbReference type="InterPro" id="IPR040694">
    <property type="entry name" value="UGGT_TRXL_2"/>
</dbReference>
<reference evidence="15" key="2">
    <citation type="submission" date="2018-05" db="EMBL/GenBank/DDBJ databases">
        <title>OpunRS2 (Oryza punctata Reference Sequence Version 2).</title>
        <authorList>
            <person name="Zhang J."/>
            <person name="Kudrna D."/>
            <person name="Lee S."/>
            <person name="Talag J."/>
            <person name="Welchert J."/>
            <person name="Wing R.A."/>
        </authorList>
    </citation>
    <scope>NUCLEOTIDE SEQUENCE [LARGE SCALE GENOMIC DNA]</scope>
</reference>
<comment type="subcellular location">
    <subcellularLocation>
        <location evidence="2">Endoplasmic reticulum lumen</location>
    </subcellularLocation>
</comment>
<evidence type="ECO:0000259" key="11">
    <source>
        <dbReference type="Pfam" id="PF18401"/>
    </source>
</evidence>
<feature type="domain" description="UGGT thioredoxin-like" evidence="12">
    <location>
        <begin position="495"/>
        <end position="748"/>
    </location>
</feature>
<dbReference type="Pfam" id="PF18400">
    <property type="entry name" value="Thioredoxin_12"/>
    <property type="match status" value="1"/>
</dbReference>
<protein>
    <recommendedName>
        <fullName evidence="17">UDP-glucose:glycoprotein glucosyltransferase</fullName>
    </recommendedName>
</protein>
<evidence type="ECO:0000256" key="1">
    <source>
        <dbReference type="ARBA" id="ARBA00001913"/>
    </source>
</evidence>
<evidence type="ECO:0008006" key="17">
    <source>
        <dbReference type="Google" id="ProtNLM"/>
    </source>
</evidence>
<dbReference type="SUPFAM" id="SSF53448">
    <property type="entry name" value="Nucleotide-diphospho-sugar transferases"/>
    <property type="match status" value="1"/>
</dbReference>
<comment type="cofactor">
    <cofactor evidence="1">
        <name>Ca(2+)</name>
        <dbReference type="ChEBI" id="CHEBI:29108"/>
    </cofactor>
</comment>
<dbReference type="InterPro" id="IPR040497">
    <property type="entry name" value="Glyco_transf_24"/>
</dbReference>
<keyword evidence="8" id="KW-0325">Glycoprotein</keyword>
<comment type="pathway">
    <text evidence="3">Protein modification; protein glycosylation.</text>
</comment>
<evidence type="ECO:0000256" key="7">
    <source>
        <dbReference type="ARBA" id="ARBA00022824"/>
    </source>
</evidence>
<dbReference type="PANTHER" id="PTHR11226">
    <property type="entry name" value="UDP-GLUCOSE GLYCOPROTEIN:GLUCOSYLTRANSFERASE"/>
    <property type="match status" value="1"/>
</dbReference>
<dbReference type="OMA" id="RQTKTRF"/>
<dbReference type="Proteomes" id="UP000026962">
    <property type="component" value="Chromosome 2"/>
</dbReference>
<dbReference type="Pfam" id="PF18403">
    <property type="entry name" value="Thioredoxin_15"/>
    <property type="match status" value="1"/>
</dbReference>
<keyword evidence="5" id="KW-0808">Transferase</keyword>
<dbReference type="GO" id="GO:0036503">
    <property type="term" value="P:ERAD pathway"/>
    <property type="evidence" value="ECO:0007669"/>
    <property type="project" value="TreeGrafter"/>
</dbReference>
<sequence length="1671" mass="188887">MEAARGARSRVPVAAAAAAVAVVLVAGLAAGGSAAEIRRQKNVQVALRAKWAAVVTWLMLFVIFQEVLNISYVPAFVSELLSKEWKDLFWDFIDHWKELDKASECSTAKCCVQKIVEDARSFLSEPLASIFEFSLTLRSASPRLMLYKQLAEESLSSIPVKDGTLEQTSGPSTGENFHEAVKGTCCWVDTGSALLFNSADLRKWLDGLGKLAVDSTQQPELFEFDHIYPQSNITAPIAIFYGAFGTKCFKELHVHLAEASKQGKVRYALRQVLPSGCQATSSFCGSVGAVDAVTLSGYGVELALKNMEYKAMDDTAIKKGVALEDPKTEDLSQEVRGFIFSKILERKPALNAEIMSFRDYLLSSTVSDTLEVWELKDLGHQTAQRILHASDPLQSMQEINQNFPSIVSSLSRMKLDNSIKDEIIANQRMVPPGKSLMALNGALINIEDLDLYLLMDMVHEELSLADQFVKLKIPESAVHKILSAAPPTESNSFRVDFRSSHVHYLNNLEEDALYKKWRSNINELLMRVFPGQMRYIRKNIFHAVYVLDPASACDSVPIRFGIIMYSSRLISVIEENDGNLPVNDGSKTEEDISILIIRLFLHIKETYSTQLAYQFLSNIHKSRNSGDDYNEESVEAHHVEGAFVDSLLSSAKSHPQDVLLKLQKENMHKQEAEESSRFVHKLGLYKLQCCLLMNGLVHESSEDATMNAMNDELPRIQEQVYYGHIQSHTDVLEKFLSESSYKRYNPSITGKSTENKRFVSLVGPYHQGDSTLHDITYLHSHGTTDDAKPVTHLFAVDISSKIGIKLLHEATRYLMAGSNRARVGLLIYVRNDNSSPILHMKDIFDRTISSFSYKEKVLDFLHELCKFWEGQHVPSSGVSDKISTMMEKVYSIAAETGLPVDYYKAWFTSYSPDAVLRGMNKLSDFLFGKLGLEFGSNAVITNGRVASVVHDFMLFLTLQVFVVNEGDPFLTDDLGLLESMEYELRTKHVYEIIEEIEWTGIDPDDLTSKFYSDVAMLISSSMSIRERPSERAHFEILHAEHSAIKLNSMNSSVHIDAVIDPLSPAGQKLAPLLRILWRQIQPSMRIVLNPISSLADLPLKNYYRFVLPSMDDFSSTDYSVHGPKAFFANMPLSKTLTMNIDVPEPWLVEPVIAIHDLDNILLENLGDVRTLQAVFELEALLLTGHCKEKDRDPPRGLQFILGTKRRPHLVDTLVMANLGYWQMKVSPGVWYLQLAPGRSADLYELPPKLIAIDSLRGKLMHIEVQKRRGKEHEDLLNVDDDHHFQEKMDNKGWNSNLLKWASSFISGDSSSKKKDEKISLIEDEMVSLNFEYCINLNACLMMDLKAARQGETINIFSVASGHLYERFLKIMILSVLKQTQRPVKFWFIKNYLSPQFKDVIPHMAKEYGFEYELVTYKWPTWLHKQKEKQRIIWAYKILFLDVIFPLSLRKVIFVDADQIVRADMGELYDMNLKGRPLAYTPFCDNNKEMDGYRFWKQLFANSLLLSLCERVSGKIICEEDHTISGGALYVVDLAKFRQTASGDTLRVFYETLSKDPNSLSNLDQDLPNYAQHTVPIFSLPQEWLWCESWCGNATKARAKTIDLCNNPMTKEPKLQGAKRIVPEWVDLDSEARQFTARILGDNPVSAGTTSPPSDTPKLDDKGAKLVLKDEL</sequence>
<evidence type="ECO:0000259" key="10">
    <source>
        <dbReference type="Pfam" id="PF18400"/>
    </source>
</evidence>
<evidence type="ECO:0000259" key="12">
    <source>
        <dbReference type="Pfam" id="PF18402"/>
    </source>
</evidence>
<organism evidence="15">
    <name type="scientific">Oryza punctata</name>
    <name type="common">Red rice</name>
    <dbReference type="NCBI Taxonomy" id="4537"/>
    <lineage>
        <taxon>Eukaryota</taxon>
        <taxon>Viridiplantae</taxon>
        <taxon>Streptophyta</taxon>
        <taxon>Embryophyta</taxon>
        <taxon>Tracheophyta</taxon>
        <taxon>Spermatophyta</taxon>
        <taxon>Magnoliopsida</taxon>
        <taxon>Liliopsida</taxon>
        <taxon>Poales</taxon>
        <taxon>Poaceae</taxon>
        <taxon>BOP clade</taxon>
        <taxon>Oryzoideae</taxon>
        <taxon>Oryzeae</taxon>
        <taxon>Oryzinae</taxon>
        <taxon>Oryza</taxon>
    </lineage>
</organism>
<evidence type="ECO:0000259" key="14">
    <source>
        <dbReference type="Pfam" id="PF18404"/>
    </source>
</evidence>
<feature type="domain" description="UGGT thioredoxin-like" evidence="10">
    <location>
        <begin position="77"/>
        <end position="279"/>
    </location>
</feature>
<dbReference type="Pfam" id="PF18402">
    <property type="entry name" value="Thioredoxin_14"/>
    <property type="match status" value="1"/>
</dbReference>
<accession>A0A0E0K399</accession>
<feature type="domain" description="UDP-glucose:glycoprotein glucosyltransferase thioredoxin-like" evidence="13">
    <location>
        <begin position="765"/>
        <end position="1023"/>
    </location>
</feature>
<dbReference type="GO" id="GO:0005788">
    <property type="term" value="C:endoplasmic reticulum lumen"/>
    <property type="evidence" value="ECO:0007669"/>
    <property type="project" value="UniProtKB-SubCell"/>
</dbReference>
<keyword evidence="6" id="KW-0732">Signal</keyword>
<proteinExistence type="inferred from homology"/>
<dbReference type="UniPathway" id="UPA00378"/>
<dbReference type="Gene3D" id="3.90.550.10">
    <property type="entry name" value="Spore Coat Polysaccharide Biosynthesis Protein SpsA, Chain A"/>
    <property type="match status" value="1"/>
</dbReference>
<evidence type="ECO:0000256" key="5">
    <source>
        <dbReference type="ARBA" id="ARBA00022679"/>
    </source>
</evidence>
<dbReference type="EnsemblPlants" id="OPUNC02G24580.1">
    <property type="protein sequence ID" value="OPUNC02G24580.1"/>
    <property type="gene ID" value="OPUNC02G24580"/>
</dbReference>
<evidence type="ECO:0000313" key="15">
    <source>
        <dbReference type="EnsemblPlants" id="OPUNC02G24580.1"/>
    </source>
</evidence>
<keyword evidence="16" id="KW-1185">Reference proteome</keyword>
<dbReference type="Pfam" id="PF06427">
    <property type="entry name" value="UDP-g_GGTase"/>
    <property type="match status" value="1"/>
</dbReference>
<dbReference type="InterPro" id="IPR009448">
    <property type="entry name" value="UDP-g_GGtrans"/>
</dbReference>
<dbReference type="GO" id="GO:0018279">
    <property type="term" value="P:protein N-linked glycosylation via asparagine"/>
    <property type="evidence" value="ECO:0007669"/>
    <property type="project" value="TreeGrafter"/>
</dbReference>
<dbReference type="Gramene" id="OPUNC02G24580.1">
    <property type="protein sequence ID" value="OPUNC02G24580.1"/>
    <property type="gene ID" value="OPUNC02G24580"/>
</dbReference>
<evidence type="ECO:0000256" key="4">
    <source>
        <dbReference type="ARBA" id="ARBA00006351"/>
    </source>
</evidence>
<evidence type="ECO:0000313" key="16">
    <source>
        <dbReference type="Proteomes" id="UP000026962"/>
    </source>
</evidence>
<dbReference type="STRING" id="4537.A0A0E0K399"/>
<dbReference type="Pfam" id="PF18401">
    <property type="entry name" value="Thioredoxin_13"/>
    <property type="match status" value="1"/>
</dbReference>
<dbReference type="InterPro" id="IPR040525">
    <property type="entry name" value="UGGT_TRXL_4"/>
</dbReference>
<dbReference type="CDD" id="cd06432">
    <property type="entry name" value="GT8_HUGT1_C_like"/>
    <property type="match status" value="1"/>
</dbReference>
<dbReference type="InterPro" id="IPR040693">
    <property type="entry name" value="UGGT_TRXL_1"/>
</dbReference>
<dbReference type="InterPro" id="IPR040692">
    <property type="entry name" value="UGGT_TRXL_3"/>
</dbReference>
<dbReference type="PANTHER" id="PTHR11226:SF0">
    <property type="entry name" value="UDP-GLUCOSE:GLYCOPROTEIN GLUCOSYLTRANSFERASE"/>
    <property type="match status" value="1"/>
</dbReference>
<feature type="domain" description="UGGT thioredoxin-like" evidence="11">
    <location>
        <begin position="368"/>
        <end position="484"/>
    </location>
</feature>
<dbReference type="GO" id="GO:0003980">
    <property type="term" value="F:UDP-glucose:glycoprotein glucosyltransferase activity"/>
    <property type="evidence" value="ECO:0007669"/>
    <property type="project" value="InterPro"/>
</dbReference>
<name>A0A0E0K399_ORYPU</name>
<evidence type="ECO:0000256" key="9">
    <source>
        <dbReference type="SAM" id="MobiDB-lite"/>
    </source>
</evidence>
<evidence type="ECO:0000259" key="13">
    <source>
        <dbReference type="Pfam" id="PF18403"/>
    </source>
</evidence>
<evidence type="ECO:0000256" key="2">
    <source>
        <dbReference type="ARBA" id="ARBA00004319"/>
    </source>
</evidence>
<dbReference type="Pfam" id="PF18404">
    <property type="entry name" value="Glyco_transf_24"/>
    <property type="match status" value="1"/>
</dbReference>
<evidence type="ECO:0000256" key="6">
    <source>
        <dbReference type="ARBA" id="ARBA00022729"/>
    </source>
</evidence>
<dbReference type="eggNOG" id="KOG1879">
    <property type="taxonomic scope" value="Eukaryota"/>
</dbReference>
<feature type="domain" description="Glucosyltransferase 24 catalytic" evidence="14">
    <location>
        <begin position="1353"/>
        <end position="1633"/>
    </location>
</feature>
<evidence type="ECO:0000256" key="8">
    <source>
        <dbReference type="ARBA" id="ARBA00023180"/>
    </source>
</evidence>
<dbReference type="GO" id="GO:0051082">
    <property type="term" value="F:unfolded protein binding"/>
    <property type="evidence" value="ECO:0007669"/>
    <property type="project" value="TreeGrafter"/>
</dbReference>
<dbReference type="InterPro" id="IPR029044">
    <property type="entry name" value="Nucleotide-diphossugar_trans"/>
</dbReference>
<feature type="region of interest" description="Disordered" evidence="9">
    <location>
        <begin position="1638"/>
        <end position="1662"/>
    </location>
</feature>
<comment type="similarity">
    <text evidence="4">Belongs to the glycosyltransferase 8 family.</text>
</comment>
<reference evidence="15" key="1">
    <citation type="submission" date="2015-04" db="UniProtKB">
        <authorList>
            <consortium name="EnsemblPlants"/>
        </authorList>
    </citation>
    <scope>IDENTIFICATION</scope>
</reference>
<keyword evidence="7" id="KW-0256">Endoplasmic reticulum</keyword>
<evidence type="ECO:0000256" key="3">
    <source>
        <dbReference type="ARBA" id="ARBA00004922"/>
    </source>
</evidence>
<dbReference type="HOGENOM" id="CLU_002668_1_0_1"/>